<dbReference type="PRINTS" id="PR00364">
    <property type="entry name" value="DISEASERSIST"/>
</dbReference>
<dbReference type="OrthoDB" id="674604at2759"/>
<comment type="caution">
    <text evidence="5">The sequence shown here is derived from an EMBL/GenBank/DDBJ whole genome shotgun (WGS) entry which is preliminary data.</text>
</comment>
<feature type="compositionally biased region" description="Basic residues" evidence="2">
    <location>
        <begin position="885"/>
        <end position="894"/>
    </location>
</feature>
<dbReference type="GO" id="GO:0043531">
    <property type="term" value="F:ADP binding"/>
    <property type="evidence" value="ECO:0007669"/>
    <property type="project" value="InterPro"/>
</dbReference>
<evidence type="ECO:0000313" key="6">
    <source>
        <dbReference type="Proteomes" id="UP000824998"/>
    </source>
</evidence>
<dbReference type="PROSITE" id="PS50005">
    <property type="entry name" value="TPR"/>
    <property type="match status" value="3"/>
</dbReference>
<feature type="repeat" description="TPR" evidence="1">
    <location>
        <begin position="758"/>
        <end position="791"/>
    </location>
</feature>
<dbReference type="EMBL" id="MU251703">
    <property type="protein sequence ID" value="KAG9230077.1"/>
    <property type="molecule type" value="Genomic_DNA"/>
</dbReference>
<dbReference type="Proteomes" id="UP000824998">
    <property type="component" value="Unassembled WGS sequence"/>
</dbReference>
<name>A0A9P7YAX1_9HELO</name>
<evidence type="ECO:0000256" key="1">
    <source>
        <dbReference type="PROSITE-ProRule" id="PRU00339"/>
    </source>
</evidence>
<dbReference type="InterPro" id="IPR019734">
    <property type="entry name" value="TPR_rpt"/>
</dbReference>
<proteinExistence type="predicted"/>
<accession>A0A9P7YAX1</accession>
<protein>
    <submittedName>
        <fullName evidence="5">P-loop containing nucleoside triphosphate hydrolase protein</fullName>
    </submittedName>
</protein>
<dbReference type="SMART" id="SM00028">
    <property type="entry name" value="TPR"/>
    <property type="match status" value="3"/>
</dbReference>
<dbReference type="AlphaFoldDB" id="A0A9P7YAX1"/>
<feature type="repeat" description="TPR" evidence="1">
    <location>
        <begin position="674"/>
        <end position="707"/>
    </location>
</feature>
<evidence type="ECO:0000313" key="5">
    <source>
        <dbReference type="EMBL" id="KAG9230077.1"/>
    </source>
</evidence>
<dbReference type="SUPFAM" id="SSF52540">
    <property type="entry name" value="P-loop containing nucleoside triphosphate hydrolases"/>
    <property type="match status" value="1"/>
</dbReference>
<organism evidence="5 6">
    <name type="scientific">Amylocarpus encephaloides</name>
    <dbReference type="NCBI Taxonomy" id="45428"/>
    <lineage>
        <taxon>Eukaryota</taxon>
        <taxon>Fungi</taxon>
        <taxon>Dikarya</taxon>
        <taxon>Ascomycota</taxon>
        <taxon>Pezizomycotina</taxon>
        <taxon>Leotiomycetes</taxon>
        <taxon>Helotiales</taxon>
        <taxon>Helotiales incertae sedis</taxon>
        <taxon>Amylocarpus</taxon>
    </lineage>
</organism>
<gene>
    <name evidence="5" type="ORF">BJ875DRAFT_473194</name>
</gene>
<keyword evidence="1" id="KW-0802">TPR repeat</keyword>
<dbReference type="GO" id="GO:0016787">
    <property type="term" value="F:hydrolase activity"/>
    <property type="evidence" value="ECO:0007669"/>
    <property type="project" value="UniProtKB-KW"/>
</dbReference>
<dbReference type="PANTHER" id="PTHR10622:SF13">
    <property type="entry name" value="NACHT DOMAIN-CONTAINING PROTEIN"/>
    <property type="match status" value="1"/>
</dbReference>
<evidence type="ECO:0000259" key="4">
    <source>
        <dbReference type="Pfam" id="PF06985"/>
    </source>
</evidence>
<dbReference type="Gene3D" id="3.40.50.300">
    <property type="entry name" value="P-loop containing nucleotide triphosphate hydrolases"/>
    <property type="match status" value="1"/>
</dbReference>
<dbReference type="Pfam" id="PF06985">
    <property type="entry name" value="HET"/>
    <property type="match status" value="1"/>
</dbReference>
<feature type="domain" description="NB-ARC" evidence="3">
    <location>
        <begin position="273"/>
        <end position="423"/>
    </location>
</feature>
<reference evidence="5" key="1">
    <citation type="journal article" date="2021" name="IMA Fungus">
        <title>Genomic characterization of three marine fungi, including Emericellopsis atlantica sp. nov. with signatures of a generalist lifestyle and marine biomass degradation.</title>
        <authorList>
            <person name="Hagestad O.C."/>
            <person name="Hou L."/>
            <person name="Andersen J.H."/>
            <person name="Hansen E.H."/>
            <person name="Altermark B."/>
            <person name="Li C."/>
            <person name="Kuhnert E."/>
            <person name="Cox R.J."/>
            <person name="Crous P.W."/>
            <person name="Spatafora J.W."/>
            <person name="Lail K."/>
            <person name="Amirebrahimi M."/>
            <person name="Lipzen A."/>
            <person name="Pangilinan J."/>
            <person name="Andreopoulos W."/>
            <person name="Hayes R.D."/>
            <person name="Ng V."/>
            <person name="Grigoriev I.V."/>
            <person name="Jackson S.A."/>
            <person name="Sutton T.D.S."/>
            <person name="Dobson A.D.W."/>
            <person name="Rama T."/>
        </authorList>
    </citation>
    <scope>NUCLEOTIDE SEQUENCE</scope>
    <source>
        <strain evidence="5">TRa018bII</strain>
    </source>
</reference>
<dbReference type="InterPro" id="IPR002182">
    <property type="entry name" value="NB-ARC"/>
</dbReference>
<dbReference type="Pfam" id="PF00931">
    <property type="entry name" value="NB-ARC"/>
    <property type="match status" value="1"/>
</dbReference>
<evidence type="ECO:0000256" key="2">
    <source>
        <dbReference type="SAM" id="MobiDB-lite"/>
    </source>
</evidence>
<keyword evidence="6" id="KW-1185">Reference proteome</keyword>
<feature type="repeat" description="TPR" evidence="1">
    <location>
        <begin position="716"/>
        <end position="749"/>
    </location>
</feature>
<feature type="region of interest" description="Disordered" evidence="2">
    <location>
        <begin position="875"/>
        <end position="894"/>
    </location>
</feature>
<dbReference type="Pfam" id="PF13424">
    <property type="entry name" value="TPR_12"/>
    <property type="match status" value="2"/>
</dbReference>
<dbReference type="InterPro" id="IPR027417">
    <property type="entry name" value="P-loop_NTPase"/>
</dbReference>
<dbReference type="InterPro" id="IPR010730">
    <property type="entry name" value="HET"/>
</dbReference>
<dbReference type="InterPro" id="IPR011990">
    <property type="entry name" value="TPR-like_helical_dom_sf"/>
</dbReference>
<dbReference type="PANTHER" id="PTHR10622">
    <property type="entry name" value="HET DOMAIN-CONTAINING PROTEIN"/>
    <property type="match status" value="1"/>
</dbReference>
<dbReference type="Gene3D" id="1.25.40.10">
    <property type="entry name" value="Tetratricopeptide repeat domain"/>
    <property type="match status" value="1"/>
</dbReference>
<feature type="domain" description="Heterokaryon incompatibility" evidence="4">
    <location>
        <begin position="26"/>
        <end position="110"/>
    </location>
</feature>
<sequence>MRLLQYNNDGDFSLTEFFEGDIPKKYAILSHRWGEEEVTFKDLTDGKSKGKAGYSKIQFCGEQARRDGLQYFWVDTCCIDKSNAVELQEAINSMFRWYRDATKCYVYLLDVSRPRTDSADGPNEDWVSTFRKSAWFRRGWTLQELIAPASVDFFSEEGELLGTKASLEQDICEITGIPARALRGSPLSDFSVAERMSWAASRETFRQEDKAYSLLGIFDINMPLIYSEGKDKATKRLQEEIDKASRGFKREDFSIPFSLYDVSDVEHFVARTTELTEINKALSGDGSRRTVVLHGLGGIGKTQLAAAYAKRHKDSYSAIFWLNIKDEDSLKQCFVKVAKHISRQHPSALPPGNVDTSENLDEIVDMVKAWLSLPHNIRWLLIYDNYDNPKLPGTTDPMSIDVRKFLPESYQGSIIITTRSSEVRIGHSIQIRKLDDLRDSLEILSTVSRREGLVTDPDAVTLAKELDGLPLALTTAGAYLDQTARSFSDYLRLYKESWARLMETSPGLSSYEDRTLYSTWQISFDSIKQRNPLSADLLRLWAYFDNQDLWFELLRHGDFEDPEWLRELTKDELSFDSAVRVLSNHGLVEVATSSQESLESKGYSIHGCVHSWTIHALNQAWDYDLARLAVKVIGAHVPGKNDIQPWLIQRRLLQHAARCSHMVANSLVVDDGLAGEYHNLGNLYADQGKLDLAEQMYQRALLGYKKAWGPDHTSTLDTVNNLGNLYSDQGKLDLAEQMYRRALLGREKAWGPDHASTLDTVNNLGNLYADRGKLDLAKQMYQRALLGREKALDANSEIYLPALNTMSGLASLYESQADLPQAKLMYTEALNGYTKAIGPEDSRSKRLRERLLALDSATENNTLGGEQEPLVKLLEGSLSDERGRPAKSKRHKLL</sequence>
<keyword evidence="5" id="KW-0378">Hydrolase</keyword>
<dbReference type="SUPFAM" id="SSF48452">
    <property type="entry name" value="TPR-like"/>
    <property type="match status" value="1"/>
</dbReference>
<evidence type="ECO:0000259" key="3">
    <source>
        <dbReference type="Pfam" id="PF00931"/>
    </source>
</evidence>